<name>A0A0P9D163_9ARCH</name>
<evidence type="ECO:0000313" key="2">
    <source>
        <dbReference type="EMBL" id="KPV46003.1"/>
    </source>
</evidence>
<comment type="caution">
    <text evidence="2">The sequence shown here is derived from an EMBL/GenBank/DDBJ whole genome shotgun (WGS) entry which is preliminary data.</text>
</comment>
<evidence type="ECO:0000313" key="3">
    <source>
        <dbReference type="Proteomes" id="UP000050515"/>
    </source>
</evidence>
<dbReference type="GO" id="GO:0006388">
    <property type="term" value="P:tRNA splicing, via endonucleolytic cleavage and ligation"/>
    <property type="evidence" value="ECO:0007669"/>
    <property type="project" value="InterPro"/>
</dbReference>
<accession>A0A0P9D163</accession>
<dbReference type="Proteomes" id="UP000050515">
    <property type="component" value="Unassembled WGS sequence"/>
</dbReference>
<feature type="domain" description="tRNA intron endonuclease catalytic" evidence="1">
    <location>
        <begin position="64"/>
        <end position="138"/>
    </location>
</feature>
<dbReference type="Pfam" id="PF01974">
    <property type="entry name" value="tRNA_int_endo"/>
    <property type="match status" value="1"/>
</dbReference>
<dbReference type="InterPro" id="IPR036167">
    <property type="entry name" value="tRNA_intron_Endo_cat-like_sf"/>
</dbReference>
<dbReference type="InterPro" id="IPR011856">
    <property type="entry name" value="tRNA_endonuc-like_dom_sf"/>
</dbReference>
<sequence>MTEHIDPMGMAENMPEKICIKNAGSIYYSLNTPEWFGEKFYSLNILNNFERRFVENKIMTPEEKLYADLIKRNFIVKSGFKYGEHFRIYSESMDMHAEYLIGLIDKEEWYKISRAVRLSVSVRKSMVFAGFINNEIKYIEMKRIKDI</sequence>
<dbReference type="GO" id="GO:0000213">
    <property type="term" value="F:tRNA-intron lyase activity"/>
    <property type="evidence" value="ECO:0007669"/>
    <property type="project" value="InterPro"/>
</dbReference>
<dbReference type="SUPFAM" id="SSF53032">
    <property type="entry name" value="tRNA-intron endonuclease catalytic domain-like"/>
    <property type="match status" value="1"/>
</dbReference>
<evidence type="ECO:0000259" key="1">
    <source>
        <dbReference type="Pfam" id="PF01974"/>
    </source>
</evidence>
<reference evidence="2 3" key="1">
    <citation type="submission" date="2015-09" db="EMBL/GenBank/DDBJ databases">
        <title>Draft genome sequence of Acidiplasma aeolicum DSM 18409.</title>
        <authorList>
            <person name="Hemp J."/>
        </authorList>
    </citation>
    <scope>NUCLEOTIDE SEQUENCE [LARGE SCALE GENOMIC DNA]</scope>
    <source>
        <strain evidence="2 3">V</strain>
    </source>
</reference>
<proteinExistence type="predicted"/>
<gene>
    <name evidence="2" type="ORF">SE19_07460</name>
</gene>
<dbReference type="CDD" id="cd22363">
    <property type="entry name" value="tRNA-intron_lyase_C"/>
    <property type="match status" value="1"/>
</dbReference>
<dbReference type="GO" id="GO:0003676">
    <property type="term" value="F:nucleic acid binding"/>
    <property type="evidence" value="ECO:0007669"/>
    <property type="project" value="InterPro"/>
</dbReference>
<dbReference type="EMBL" id="LJCQ01000328">
    <property type="protein sequence ID" value="KPV46003.1"/>
    <property type="molecule type" value="Genomic_DNA"/>
</dbReference>
<dbReference type="PATRIC" id="fig|507754.4.peg.895"/>
<dbReference type="AlphaFoldDB" id="A0A0P9D163"/>
<dbReference type="Gene3D" id="3.40.1350.10">
    <property type="match status" value="1"/>
</dbReference>
<organism evidence="2 3">
    <name type="scientific">Acidiplasma aeolicum</name>
    <dbReference type="NCBI Taxonomy" id="507754"/>
    <lineage>
        <taxon>Archaea</taxon>
        <taxon>Methanobacteriati</taxon>
        <taxon>Thermoplasmatota</taxon>
        <taxon>Thermoplasmata</taxon>
        <taxon>Thermoplasmatales</taxon>
        <taxon>Ferroplasmaceae</taxon>
        <taxon>Acidiplasma</taxon>
    </lineage>
</organism>
<dbReference type="InterPro" id="IPR006677">
    <property type="entry name" value="tRNA_intron_Endonuc_cat-like"/>
</dbReference>
<protein>
    <recommendedName>
        <fullName evidence="1">tRNA intron endonuclease catalytic domain-containing protein</fullName>
    </recommendedName>
</protein>